<dbReference type="Proteomes" id="UP001500190">
    <property type="component" value="Unassembled WGS sequence"/>
</dbReference>
<keyword evidence="1" id="KW-0233">DNA recombination</keyword>
<dbReference type="PANTHER" id="PTHR30349">
    <property type="entry name" value="PHAGE INTEGRASE-RELATED"/>
    <property type="match status" value="1"/>
</dbReference>
<dbReference type="RefSeq" id="WP_344188600.1">
    <property type="nucleotide sequence ID" value="NZ_BAAAND010000002.1"/>
</dbReference>
<protein>
    <recommendedName>
        <fullName evidence="2">Tyr recombinase domain-containing protein</fullName>
    </recommendedName>
</protein>
<dbReference type="Gene3D" id="1.10.443.10">
    <property type="entry name" value="Intergrase catalytic core"/>
    <property type="match status" value="1"/>
</dbReference>
<sequence length="226" mass="25827">MREELVQRNVAKLVQVRGATYEVNRGLNADQARNLRVVTENNPLKALYTLALYLGLRRGELLGLRWEDINLDDKFLEIRQTLQRVDGELRAVTPKTRRSRRTVPLIDLCVDDLREHGERQARDRKSVGERWVDTGYVFTTEIGTPIEPDNLRRNWYPVRTAAGLDGVRLHDLRHSCVTLLLGLKVPPHIVQAIVGHANLDVTMTIYAHTSLDEMRAALNKLGEHLT</sequence>
<dbReference type="InterPro" id="IPR011010">
    <property type="entry name" value="DNA_brk_join_enz"/>
</dbReference>
<evidence type="ECO:0000256" key="1">
    <source>
        <dbReference type="ARBA" id="ARBA00023172"/>
    </source>
</evidence>
<dbReference type="EMBL" id="BAAAND010000002">
    <property type="protein sequence ID" value="GAA1572551.1"/>
    <property type="molecule type" value="Genomic_DNA"/>
</dbReference>
<dbReference type="InterPro" id="IPR002104">
    <property type="entry name" value="Integrase_catalytic"/>
</dbReference>
<reference evidence="4" key="1">
    <citation type="journal article" date="2019" name="Int. J. Syst. Evol. Microbiol.">
        <title>The Global Catalogue of Microorganisms (GCM) 10K type strain sequencing project: providing services to taxonomists for standard genome sequencing and annotation.</title>
        <authorList>
            <consortium name="The Broad Institute Genomics Platform"/>
            <consortium name="The Broad Institute Genome Sequencing Center for Infectious Disease"/>
            <person name="Wu L."/>
            <person name="Ma J."/>
        </authorList>
    </citation>
    <scope>NUCLEOTIDE SEQUENCE [LARGE SCALE GENOMIC DNA]</scope>
    <source>
        <strain evidence="4">JCM 14304</strain>
    </source>
</reference>
<dbReference type="PANTHER" id="PTHR30349:SF91">
    <property type="entry name" value="INTA PROTEIN"/>
    <property type="match status" value="1"/>
</dbReference>
<name>A0ABP4P943_9ACTN</name>
<accession>A0ABP4P943</accession>
<proteinExistence type="predicted"/>
<gene>
    <name evidence="3" type="ORF">GCM10009742_14150</name>
</gene>
<dbReference type="InterPro" id="IPR013762">
    <property type="entry name" value="Integrase-like_cat_sf"/>
</dbReference>
<evidence type="ECO:0000313" key="3">
    <source>
        <dbReference type="EMBL" id="GAA1572551.1"/>
    </source>
</evidence>
<dbReference type="SUPFAM" id="SSF56349">
    <property type="entry name" value="DNA breaking-rejoining enzymes"/>
    <property type="match status" value="1"/>
</dbReference>
<organism evidence="3 4">
    <name type="scientific">Kribbella karoonensis</name>
    <dbReference type="NCBI Taxonomy" id="324851"/>
    <lineage>
        <taxon>Bacteria</taxon>
        <taxon>Bacillati</taxon>
        <taxon>Actinomycetota</taxon>
        <taxon>Actinomycetes</taxon>
        <taxon>Propionibacteriales</taxon>
        <taxon>Kribbellaceae</taxon>
        <taxon>Kribbella</taxon>
    </lineage>
</organism>
<feature type="domain" description="Tyr recombinase" evidence="2">
    <location>
        <begin position="22"/>
        <end position="219"/>
    </location>
</feature>
<evidence type="ECO:0000259" key="2">
    <source>
        <dbReference type="PROSITE" id="PS51898"/>
    </source>
</evidence>
<dbReference type="InterPro" id="IPR050090">
    <property type="entry name" value="Tyrosine_recombinase_XerCD"/>
</dbReference>
<keyword evidence="4" id="KW-1185">Reference proteome</keyword>
<comment type="caution">
    <text evidence="3">The sequence shown here is derived from an EMBL/GenBank/DDBJ whole genome shotgun (WGS) entry which is preliminary data.</text>
</comment>
<dbReference type="PROSITE" id="PS51898">
    <property type="entry name" value="TYR_RECOMBINASE"/>
    <property type="match status" value="1"/>
</dbReference>
<dbReference type="CDD" id="cd01189">
    <property type="entry name" value="INT_ICEBs1_C_like"/>
    <property type="match status" value="1"/>
</dbReference>
<dbReference type="Pfam" id="PF00589">
    <property type="entry name" value="Phage_integrase"/>
    <property type="match status" value="1"/>
</dbReference>
<evidence type="ECO:0000313" key="4">
    <source>
        <dbReference type="Proteomes" id="UP001500190"/>
    </source>
</evidence>